<feature type="domain" description="Integrase DNA-binding" evidence="5">
    <location>
        <begin position="34"/>
        <end position="100"/>
    </location>
</feature>
<evidence type="ECO:0000256" key="1">
    <source>
        <dbReference type="ARBA" id="ARBA00008857"/>
    </source>
</evidence>
<dbReference type="Gene3D" id="3.30.160.390">
    <property type="entry name" value="Integrase, DNA-binding domain"/>
    <property type="match status" value="1"/>
</dbReference>
<protein>
    <submittedName>
        <fullName evidence="7">Uncharacterized protein</fullName>
    </submittedName>
</protein>
<evidence type="ECO:0000256" key="2">
    <source>
        <dbReference type="ARBA" id="ARBA00022908"/>
    </source>
</evidence>
<dbReference type="GO" id="GO:0003677">
    <property type="term" value="F:DNA binding"/>
    <property type="evidence" value="ECO:0007669"/>
    <property type="project" value="UniProtKB-KW"/>
</dbReference>
<proteinExistence type="inferred from homology"/>
<keyword evidence="4" id="KW-0233">DNA recombination</keyword>
<name>A0A1I4P1M3_9RHOB</name>
<evidence type="ECO:0000259" key="5">
    <source>
        <dbReference type="Pfam" id="PF13356"/>
    </source>
</evidence>
<dbReference type="Gene3D" id="1.10.150.130">
    <property type="match status" value="1"/>
</dbReference>
<dbReference type="Pfam" id="PF22022">
    <property type="entry name" value="Phage_int_M"/>
    <property type="match status" value="1"/>
</dbReference>
<dbReference type="OrthoDB" id="9795573at2"/>
<evidence type="ECO:0000313" key="8">
    <source>
        <dbReference type="Proteomes" id="UP000199144"/>
    </source>
</evidence>
<accession>A0A1I4P1M3</accession>
<dbReference type="InterPro" id="IPR011010">
    <property type="entry name" value="DNA_brk_join_enz"/>
</dbReference>
<dbReference type="InterPro" id="IPR010998">
    <property type="entry name" value="Integrase_recombinase_N"/>
</dbReference>
<reference evidence="7 8" key="1">
    <citation type="submission" date="2016-10" db="EMBL/GenBank/DDBJ databases">
        <authorList>
            <person name="de Groot N.N."/>
        </authorList>
    </citation>
    <scope>NUCLEOTIDE SEQUENCE [LARGE SCALE GENOMIC DNA]</scope>
    <source>
        <strain evidence="7 8">DSM 15283</strain>
    </source>
</reference>
<dbReference type="GO" id="GO:0015074">
    <property type="term" value="P:DNA integration"/>
    <property type="evidence" value="ECO:0007669"/>
    <property type="project" value="UniProtKB-KW"/>
</dbReference>
<dbReference type="InterPro" id="IPR053876">
    <property type="entry name" value="Phage_int_M"/>
</dbReference>
<dbReference type="InterPro" id="IPR038488">
    <property type="entry name" value="Integrase_DNA-bd_sf"/>
</dbReference>
<keyword evidence="8" id="KW-1185">Reference proteome</keyword>
<dbReference type="GO" id="GO:0006310">
    <property type="term" value="P:DNA recombination"/>
    <property type="evidence" value="ECO:0007669"/>
    <property type="project" value="UniProtKB-KW"/>
</dbReference>
<dbReference type="InterPro" id="IPR025166">
    <property type="entry name" value="Integrase_DNA_bind_dom"/>
</dbReference>
<evidence type="ECO:0000259" key="6">
    <source>
        <dbReference type="Pfam" id="PF22022"/>
    </source>
</evidence>
<dbReference type="PANTHER" id="PTHR30629:SF2">
    <property type="entry name" value="PROPHAGE INTEGRASE INTS-RELATED"/>
    <property type="match status" value="1"/>
</dbReference>
<gene>
    <name evidence="7" type="ORF">SAMN04488042_10531</name>
</gene>
<dbReference type="InterPro" id="IPR050808">
    <property type="entry name" value="Phage_Integrase"/>
</dbReference>
<dbReference type="SUPFAM" id="SSF56349">
    <property type="entry name" value="DNA breaking-rejoining enzymes"/>
    <property type="match status" value="1"/>
</dbReference>
<comment type="similarity">
    <text evidence="1">Belongs to the 'phage' integrase family.</text>
</comment>
<evidence type="ECO:0000256" key="3">
    <source>
        <dbReference type="ARBA" id="ARBA00023125"/>
    </source>
</evidence>
<dbReference type="EMBL" id="FOTQ01000005">
    <property type="protein sequence ID" value="SFM21427.1"/>
    <property type="molecule type" value="Genomic_DNA"/>
</dbReference>
<dbReference type="InterPro" id="IPR013762">
    <property type="entry name" value="Integrase-like_cat_sf"/>
</dbReference>
<evidence type="ECO:0000313" key="7">
    <source>
        <dbReference type="EMBL" id="SFM21427.1"/>
    </source>
</evidence>
<dbReference type="Pfam" id="PF13356">
    <property type="entry name" value="Arm-DNA-bind_3"/>
    <property type="match status" value="1"/>
</dbReference>
<keyword evidence="2" id="KW-0229">DNA integration</keyword>
<dbReference type="STRING" id="254406.SAMN04488042_10531"/>
<dbReference type="AlphaFoldDB" id="A0A1I4P1M3"/>
<organism evidence="7 8">
    <name type="scientific">Shimia aestuarii</name>
    <dbReference type="NCBI Taxonomy" id="254406"/>
    <lineage>
        <taxon>Bacteria</taxon>
        <taxon>Pseudomonadati</taxon>
        <taxon>Pseudomonadota</taxon>
        <taxon>Alphaproteobacteria</taxon>
        <taxon>Rhodobacterales</taxon>
        <taxon>Roseobacteraceae</taxon>
    </lineage>
</organism>
<dbReference type="Gene3D" id="1.10.443.10">
    <property type="entry name" value="Intergrase catalytic core"/>
    <property type="match status" value="1"/>
</dbReference>
<dbReference type="Proteomes" id="UP000199144">
    <property type="component" value="Unassembled WGS sequence"/>
</dbReference>
<sequence>MPLRWVYPEVYPVYMALTNRNLTTLPAGLHADSGVHGVRGLYLKVSPAGSRSWIGRTKIEGKTHKFGLGPLRETPLPLARDRWVRIRQRLFDGETPAQIRGKSDETHLFSYLAHAAYAARSARMKGSKKDQWLTSLESHMGALWHRPISELTTPVLMDHLAPLVRTKTETARKVVGRISIVFKQADALGITVPNPAPALRSALPWPKRSKDHHAAVDRADAPRVFQDILAKNTTASAILAVTILTGARAGTIRQLRPEWIKDGVIIAPPEAMKSDVAHHYPLTPVARAIVDHWASMGGDVVFPSRSGGPLSDMAILKLQKSIAPDTTVHGWRSVLTDYLRDEHHVGEDIIDATLAHSSRAARAAYARSTLSERRLLLLCKWEEFLQSTINL</sequence>
<feature type="domain" description="Phage integrase central" evidence="6">
    <location>
        <begin position="109"/>
        <end position="202"/>
    </location>
</feature>
<dbReference type="PANTHER" id="PTHR30629">
    <property type="entry name" value="PROPHAGE INTEGRASE"/>
    <property type="match status" value="1"/>
</dbReference>
<evidence type="ECO:0000256" key="4">
    <source>
        <dbReference type="ARBA" id="ARBA00023172"/>
    </source>
</evidence>
<keyword evidence="3" id="KW-0238">DNA-binding</keyword>